<name>A0A4R2R882_9RHOB</name>
<organism evidence="1 2">
    <name type="scientific">Rhodovulum bhavnagarense</name>
    <dbReference type="NCBI Taxonomy" id="992286"/>
    <lineage>
        <taxon>Bacteria</taxon>
        <taxon>Pseudomonadati</taxon>
        <taxon>Pseudomonadota</taxon>
        <taxon>Alphaproteobacteria</taxon>
        <taxon>Rhodobacterales</taxon>
        <taxon>Paracoccaceae</taxon>
        <taxon>Rhodovulum</taxon>
    </lineage>
</organism>
<dbReference type="AlphaFoldDB" id="A0A4R2R882"/>
<dbReference type="EMBL" id="SLXU01000029">
    <property type="protein sequence ID" value="TCP58394.1"/>
    <property type="molecule type" value="Genomic_DNA"/>
</dbReference>
<protein>
    <submittedName>
        <fullName evidence="1">Uncharacterized protein</fullName>
    </submittedName>
</protein>
<proteinExistence type="predicted"/>
<sequence>MSAPQSTPIEQHTHWRDSLQIGDVLWYAPNFPAGFPVPERMREPRVVVDILETARGRLVFLGSADAEKGAVLTGDERQAVADGTPVQIGHDRLARFFEHPLSYTLPDPEAAGMPFPSPVIGRLTDPALDKLKTIRRGLRAIFHIWGTGLVRSRKVEVSIPDGDGRLAITLPASLPAGRTKARLH</sequence>
<dbReference type="OrthoDB" id="9805924at2"/>
<dbReference type="Proteomes" id="UP000295050">
    <property type="component" value="Unassembled WGS sequence"/>
</dbReference>
<dbReference type="RefSeq" id="WP_132953312.1">
    <property type="nucleotide sequence ID" value="NZ_SLXU01000029.1"/>
</dbReference>
<gene>
    <name evidence="1" type="ORF">EV663_1295</name>
</gene>
<evidence type="ECO:0000313" key="1">
    <source>
        <dbReference type="EMBL" id="TCP58394.1"/>
    </source>
</evidence>
<accession>A0A4R2R882</accession>
<reference evidence="1 2" key="1">
    <citation type="submission" date="2019-03" db="EMBL/GenBank/DDBJ databases">
        <title>Genomic Encyclopedia of Type Strains, Phase IV (KMG-IV): sequencing the most valuable type-strain genomes for metagenomic binning, comparative biology and taxonomic classification.</title>
        <authorList>
            <person name="Goeker M."/>
        </authorList>
    </citation>
    <scope>NUCLEOTIDE SEQUENCE [LARGE SCALE GENOMIC DNA]</scope>
    <source>
        <strain evidence="1 2">DSM 24766</strain>
    </source>
</reference>
<evidence type="ECO:0000313" key="2">
    <source>
        <dbReference type="Proteomes" id="UP000295050"/>
    </source>
</evidence>
<comment type="caution">
    <text evidence="1">The sequence shown here is derived from an EMBL/GenBank/DDBJ whole genome shotgun (WGS) entry which is preliminary data.</text>
</comment>
<keyword evidence="2" id="KW-1185">Reference proteome</keyword>